<comment type="caution">
    <text evidence="1">The sequence shown here is derived from an EMBL/GenBank/DDBJ whole genome shotgun (WGS) entry which is preliminary data.</text>
</comment>
<evidence type="ECO:0000313" key="2">
    <source>
        <dbReference type="Proteomes" id="UP000709466"/>
    </source>
</evidence>
<evidence type="ECO:0000313" key="1">
    <source>
        <dbReference type="EMBL" id="NIY73308.1"/>
    </source>
</evidence>
<protein>
    <recommendedName>
        <fullName evidence="3">Flagellar export protein FliJ</fullName>
    </recommendedName>
</protein>
<dbReference type="Proteomes" id="UP000709466">
    <property type="component" value="Unassembled WGS sequence"/>
</dbReference>
<dbReference type="RefSeq" id="WP_167638690.1">
    <property type="nucleotide sequence ID" value="NZ_JAATOP010000008.1"/>
</dbReference>
<proteinExistence type="predicted"/>
<name>A0ABX0VZS7_9RHOB</name>
<reference evidence="1 2" key="1">
    <citation type="submission" date="2020-03" db="EMBL/GenBank/DDBJ databases">
        <title>Bacterial isolates of synthetic phycosphere.</title>
        <authorList>
            <person name="Fu H."/>
            <person name="Moran M.A."/>
        </authorList>
    </citation>
    <scope>NUCLEOTIDE SEQUENCE [LARGE SCALE GENOMIC DNA]</scope>
    <source>
        <strain evidence="1 2">HF1</strain>
    </source>
</reference>
<keyword evidence="2" id="KW-1185">Reference proteome</keyword>
<evidence type="ECO:0008006" key="3">
    <source>
        <dbReference type="Google" id="ProtNLM"/>
    </source>
</evidence>
<dbReference type="EMBL" id="JAATOP010000008">
    <property type="protein sequence ID" value="NIY73308.1"/>
    <property type="molecule type" value="Genomic_DNA"/>
</dbReference>
<accession>A0ABX0VZS7</accession>
<organism evidence="1 2">
    <name type="scientific">Marivivens donghaensis</name>
    <dbReference type="NCBI Taxonomy" id="1699413"/>
    <lineage>
        <taxon>Bacteria</taxon>
        <taxon>Pseudomonadati</taxon>
        <taxon>Pseudomonadota</taxon>
        <taxon>Alphaproteobacteria</taxon>
        <taxon>Rhodobacterales</taxon>
        <taxon>Paracoccaceae</taxon>
        <taxon>Marivivens group</taxon>
        <taxon>Marivivens</taxon>
    </lineage>
</organism>
<gene>
    <name evidence="1" type="ORF">HCZ30_12810</name>
</gene>
<sequence length="115" mass="12874">MKNLSKLQQLTDAVYAAEMAKVTDLNRQEQHLRQRLAELKAAPTPDGISPFALAGADLKWQSWIAETRRALNIELSRVLAAKERARTGLSTALGKQQAVKKLIENQSLKRRNHTS</sequence>